<sequence>MTATRPEPRQSSEEEPPFTELLAQQLGGVRGFVEAAIPITVFIVLNPLLPETVGGFEGLHVAIVAAVASALVIAGVRFARRESPRYALNGLFGVAIGAVLAWKSGEARNFYIWGVVQGLIYGFLLIGSTLVKHPIVGWMYAILARGGKKEWREDKPLLKLMGFVTVVWGVVFLLKNVLRLWLYQIDATTALGLVTLVGGWPVTILLGLWTVYMIKKRLPHLAGKMNFG</sequence>
<evidence type="ECO:0000256" key="1">
    <source>
        <dbReference type="SAM" id="Phobius"/>
    </source>
</evidence>
<dbReference type="Pfam" id="PF11361">
    <property type="entry name" value="DUF3159"/>
    <property type="match status" value="1"/>
</dbReference>
<name>A0ABV8U0C4_9ACTN</name>
<reference evidence="3" key="1">
    <citation type="journal article" date="2019" name="Int. J. Syst. Evol. Microbiol.">
        <title>The Global Catalogue of Microorganisms (GCM) 10K type strain sequencing project: providing services to taxonomists for standard genome sequencing and annotation.</title>
        <authorList>
            <consortium name="The Broad Institute Genomics Platform"/>
            <consortium name="The Broad Institute Genome Sequencing Center for Infectious Disease"/>
            <person name="Wu L."/>
            <person name="Ma J."/>
        </authorList>
    </citation>
    <scope>NUCLEOTIDE SEQUENCE [LARGE SCALE GENOMIC DNA]</scope>
    <source>
        <strain evidence="3">IBRC-M 10908</strain>
    </source>
</reference>
<protein>
    <submittedName>
        <fullName evidence="2">DUF3159 domain-containing protein</fullName>
    </submittedName>
</protein>
<keyword evidence="1" id="KW-0472">Membrane</keyword>
<feature type="transmembrane region" description="Helical" evidence="1">
    <location>
        <begin position="157"/>
        <end position="178"/>
    </location>
</feature>
<dbReference type="RefSeq" id="WP_380622328.1">
    <property type="nucleotide sequence ID" value="NZ_JBHSDK010000019.1"/>
</dbReference>
<gene>
    <name evidence="2" type="ORF">ACFPET_14535</name>
</gene>
<feature type="transmembrane region" description="Helical" evidence="1">
    <location>
        <begin position="61"/>
        <end position="79"/>
    </location>
</feature>
<dbReference type="EMBL" id="JBHSDK010000019">
    <property type="protein sequence ID" value="MFC4336417.1"/>
    <property type="molecule type" value="Genomic_DNA"/>
</dbReference>
<keyword evidence="1" id="KW-0812">Transmembrane</keyword>
<dbReference type="InterPro" id="IPR016566">
    <property type="entry name" value="UCP010219"/>
</dbReference>
<keyword evidence="1" id="KW-1133">Transmembrane helix</keyword>
<keyword evidence="3" id="KW-1185">Reference proteome</keyword>
<dbReference type="Proteomes" id="UP001595823">
    <property type="component" value="Unassembled WGS sequence"/>
</dbReference>
<organism evidence="2 3">
    <name type="scientific">Salininema proteolyticum</name>
    <dbReference type="NCBI Taxonomy" id="1607685"/>
    <lineage>
        <taxon>Bacteria</taxon>
        <taxon>Bacillati</taxon>
        <taxon>Actinomycetota</taxon>
        <taxon>Actinomycetes</taxon>
        <taxon>Glycomycetales</taxon>
        <taxon>Glycomycetaceae</taxon>
        <taxon>Salininema</taxon>
    </lineage>
</organism>
<feature type="transmembrane region" description="Helical" evidence="1">
    <location>
        <begin position="190"/>
        <end position="214"/>
    </location>
</feature>
<feature type="transmembrane region" description="Helical" evidence="1">
    <location>
        <begin position="86"/>
        <end position="104"/>
    </location>
</feature>
<proteinExistence type="predicted"/>
<accession>A0ABV8U0C4</accession>
<evidence type="ECO:0000313" key="3">
    <source>
        <dbReference type="Proteomes" id="UP001595823"/>
    </source>
</evidence>
<comment type="caution">
    <text evidence="2">The sequence shown here is derived from an EMBL/GenBank/DDBJ whole genome shotgun (WGS) entry which is preliminary data.</text>
</comment>
<evidence type="ECO:0000313" key="2">
    <source>
        <dbReference type="EMBL" id="MFC4336417.1"/>
    </source>
</evidence>
<feature type="transmembrane region" description="Helical" evidence="1">
    <location>
        <begin position="31"/>
        <end position="49"/>
    </location>
</feature>